<evidence type="ECO:0000313" key="6">
    <source>
        <dbReference type="EMBL" id="MBC5667743.1"/>
    </source>
</evidence>
<keyword evidence="3 5" id="KW-1133">Transmembrane helix</keyword>
<comment type="subcellular location">
    <subcellularLocation>
        <location evidence="1">Membrane</location>
        <topology evidence="1">Multi-pass membrane protein</topology>
    </subcellularLocation>
</comment>
<dbReference type="InterPro" id="IPR003825">
    <property type="entry name" value="Colicin-V_CvpA"/>
</dbReference>
<organism evidence="6 7">
    <name type="scientific">Eubacterium segne</name>
    <dbReference type="NCBI Taxonomy" id="2763045"/>
    <lineage>
        <taxon>Bacteria</taxon>
        <taxon>Bacillati</taxon>
        <taxon>Bacillota</taxon>
        <taxon>Clostridia</taxon>
        <taxon>Eubacteriales</taxon>
        <taxon>Eubacteriaceae</taxon>
        <taxon>Eubacterium</taxon>
    </lineage>
</organism>
<feature type="transmembrane region" description="Helical" evidence="5">
    <location>
        <begin position="6"/>
        <end position="21"/>
    </location>
</feature>
<proteinExistence type="predicted"/>
<evidence type="ECO:0000256" key="4">
    <source>
        <dbReference type="ARBA" id="ARBA00023136"/>
    </source>
</evidence>
<protein>
    <submittedName>
        <fullName evidence="6">CvpA family protein</fullName>
    </submittedName>
</protein>
<evidence type="ECO:0000313" key="7">
    <source>
        <dbReference type="Proteomes" id="UP000597877"/>
    </source>
</evidence>
<accession>A0ABR7F2C2</accession>
<evidence type="ECO:0000256" key="1">
    <source>
        <dbReference type="ARBA" id="ARBA00004141"/>
    </source>
</evidence>
<feature type="transmembrane region" description="Helical" evidence="5">
    <location>
        <begin position="28"/>
        <end position="46"/>
    </location>
</feature>
<evidence type="ECO:0000256" key="2">
    <source>
        <dbReference type="ARBA" id="ARBA00022692"/>
    </source>
</evidence>
<dbReference type="Proteomes" id="UP000597877">
    <property type="component" value="Unassembled WGS sequence"/>
</dbReference>
<feature type="transmembrane region" description="Helical" evidence="5">
    <location>
        <begin position="134"/>
        <end position="156"/>
    </location>
</feature>
<comment type="caution">
    <text evidence="6">The sequence shown here is derived from an EMBL/GenBank/DDBJ whole genome shotgun (WGS) entry which is preliminary data.</text>
</comment>
<sequence length="236" mass="25454">MGNILLVAVGVFSIIMILTGLKKGLIRMAFSLLSMIVILFLINILTPSVKQLLKATPVYTEITSSIGKYVDDNVNLATKNMTQTGVSAQQKIIDGLPLPKEIRKSLKQNNTEESYNSFKVDSFSAYISASLADMIVGAVAFIILYIGLSALLKILINVLDIVARLPVISTFNAAGGALVGLAESVIIIWIACIVVTAFSSTQWGQTVCKAISDNGILSFIYDNNIIQKFITGIFSI</sequence>
<dbReference type="RefSeq" id="WP_158576865.1">
    <property type="nucleotide sequence ID" value="NZ_JACOOZ010000004.1"/>
</dbReference>
<keyword evidence="7" id="KW-1185">Reference proteome</keyword>
<dbReference type="Pfam" id="PF02674">
    <property type="entry name" value="Colicin_V"/>
    <property type="match status" value="1"/>
</dbReference>
<keyword evidence="4 5" id="KW-0472">Membrane</keyword>
<name>A0ABR7F2C2_9FIRM</name>
<feature type="transmembrane region" description="Helical" evidence="5">
    <location>
        <begin position="177"/>
        <end position="198"/>
    </location>
</feature>
<reference evidence="6 7" key="1">
    <citation type="submission" date="2020-08" db="EMBL/GenBank/DDBJ databases">
        <title>Genome public.</title>
        <authorList>
            <person name="Liu C."/>
            <person name="Sun Q."/>
        </authorList>
    </citation>
    <scope>NUCLEOTIDE SEQUENCE [LARGE SCALE GENOMIC DNA]</scope>
    <source>
        <strain evidence="6 7">BX4</strain>
    </source>
</reference>
<gene>
    <name evidence="6" type="ORF">H8S00_07105</name>
</gene>
<evidence type="ECO:0000256" key="3">
    <source>
        <dbReference type="ARBA" id="ARBA00022989"/>
    </source>
</evidence>
<dbReference type="PANTHER" id="PTHR37306:SF1">
    <property type="entry name" value="COLICIN V PRODUCTION PROTEIN"/>
    <property type="match status" value="1"/>
</dbReference>
<keyword evidence="2 5" id="KW-0812">Transmembrane</keyword>
<evidence type="ECO:0000256" key="5">
    <source>
        <dbReference type="SAM" id="Phobius"/>
    </source>
</evidence>
<dbReference type="EMBL" id="JACOOZ010000004">
    <property type="protein sequence ID" value="MBC5667743.1"/>
    <property type="molecule type" value="Genomic_DNA"/>
</dbReference>
<dbReference type="PANTHER" id="PTHR37306">
    <property type="entry name" value="COLICIN V PRODUCTION PROTEIN"/>
    <property type="match status" value="1"/>
</dbReference>